<comment type="caution">
    <text evidence="2">The sequence shown here is derived from an EMBL/GenBank/DDBJ whole genome shotgun (WGS) entry which is preliminary data.</text>
</comment>
<name>A0A2V3Q0V5_9BACT</name>
<protein>
    <submittedName>
        <fullName evidence="2">Uncharacterized protein</fullName>
    </submittedName>
</protein>
<feature type="chain" id="PRO_5016028873" evidence="1">
    <location>
        <begin position="29"/>
        <end position="155"/>
    </location>
</feature>
<sequence length="155" mass="17803">MPLTVNTNRLRSLICALFFCFILLPAYSQEADQFDINSLESILLESLPTQDRVIDDPEDFELLYDDLHIAEIFTTNDLKDLIDTQLDKVLEMEKEICTQMLESEELTATISTGTYSVSFEDAEWIKKGIYFTVAGLVRTMIDLTQEKDKETSEEI</sequence>
<evidence type="ECO:0000256" key="1">
    <source>
        <dbReference type="SAM" id="SignalP"/>
    </source>
</evidence>
<evidence type="ECO:0000313" key="2">
    <source>
        <dbReference type="EMBL" id="PXV68955.1"/>
    </source>
</evidence>
<dbReference type="RefSeq" id="WP_110308929.1">
    <property type="nucleotide sequence ID" value="NZ_QICL01000001.1"/>
</dbReference>
<keyword evidence="3" id="KW-1185">Reference proteome</keyword>
<accession>A0A2V3Q0V5</accession>
<dbReference type="OrthoDB" id="9854785at2"/>
<feature type="signal peptide" evidence="1">
    <location>
        <begin position="1"/>
        <end position="28"/>
    </location>
</feature>
<proteinExistence type="predicted"/>
<dbReference type="EMBL" id="QICL01000001">
    <property type="protein sequence ID" value="PXV68955.1"/>
    <property type="molecule type" value="Genomic_DNA"/>
</dbReference>
<dbReference type="Proteomes" id="UP000247973">
    <property type="component" value="Unassembled WGS sequence"/>
</dbReference>
<keyword evidence="1" id="KW-0732">Signal</keyword>
<reference evidence="2 3" key="1">
    <citation type="submission" date="2018-03" db="EMBL/GenBank/DDBJ databases">
        <title>Genomic Encyclopedia of Archaeal and Bacterial Type Strains, Phase II (KMG-II): from individual species to whole genera.</title>
        <authorList>
            <person name="Goeker M."/>
        </authorList>
    </citation>
    <scope>NUCLEOTIDE SEQUENCE [LARGE SCALE GENOMIC DNA]</scope>
    <source>
        <strain evidence="2 3">DSM 100214</strain>
    </source>
</reference>
<dbReference type="AlphaFoldDB" id="A0A2V3Q0V5"/>
<evidence type="ECO:0000313" key="3">
    <source>
        <dbReference type="Proteomes" id="UP000247973"/>
    </source>
</evidence>
<organism evidence="2 3">
    <name type="scientific">Dysgonomonas alginatilytica</name>
    <dbReference type="NCBI Taxonomy" id="1605892"/>
    <lineage>
        <taxon>Bacteria</taxon>
        <taxon>Pseudomonadati</taxon>
        <taxon>Bacteroidota</taxon>
        <taxon>Bacteroidia</taxon>
        <taxon>Bacteroidales</taxon>
        <taxon>Dysgonomonadaceae</taxon>
        <taxon>Dysgonomonas</taxon>
    </lineage>
</organism>
<gene>
    <name evidence="2" type="ORF">CLV62_101221</name>
</gene>